<dbReference type="Proteomes" id="UP000184028">
    <property type="component" value="Unassembled WGS sequence"/>
</dbReference>
<protein>
    <submittedName>
        <fullName evidence="1">SprB repeat-containing protein</fullName>
    </submittedName>
</protein>
<gene>
    <name evidence="1" type="ORF">SAMN05444484_101608</name>
</gene>
<reference evidence="2" key="1">
    <citation type="submission" date="2016-11" db="EMBL/GenBank/DDBJ databases">
        <authorList>
            <person name="Varghese N."/>
            <person name="Submissions S."/>
        </authorList>
    </citation>
    <scope>NUCLEOTIDE SEQUENCE [LARGE SCALE GENOMIC DNA]</scope>
    <source>
        <strain evidence="2">DSM 24724</strain>
    </source>
</reference>
<dbReference type="RefSeq" id="WP_068843112.1">
    <property type="nucleotide sequence ID" value="NZ_FRBT01000001.1"/>
</dbReference>
<dbReference type="STRING" id="946677.SAMN05444484_101608"/>
<evidence type="ECO:0000313" key="1">
    <source>
        <dbReference type="EMBL" id="SHL18368.1"/>
    </source>
</evidence>
<keyword evidence="2" id="KW-1185">Reference proteome</keyword>
<dbReference type="OrthoDB" id="1377401at2"/>
<sequence>MKRILLLFIILLSVNSFGQLTYRVNLEAGSLGCGCSSPGAENFYAYDASNNLIPSINFNADNYPSISFETLIKPSKIIQVLGCEPTGDDFCYPFPYNEISQVILDNASSCEYKSASQPFGLRVNVQAIGNINNTGCVTSNLTCSGSIERWEVRKPGSNVYEVIPNSNVNTLTKTYNQIYSDNSGINKTTYFRAKFTGTQVYTYHPFIFVFCSPNLNNTSDPNITFCNYSNGEVIFTFSRPLEVGEKYLFSRNPVGQDIITSSYSDDVTNVEKISATVFKWKNIPPGKYEFKYQTQFENNTPSSVGPTTFFTITPKEKLNFTLTAIQPLCNNSNGSIQVSATGGTPPYYYILDNETNKNSFTSPYMIPITREGNHSVIVVDSRDCIEK</sequence>
<dbReference type="Pfam" id="PF13573">
    <property type="entry name" value="SprB"/>
    <property type="match status" value="1"/>
</dbReference>
<accession>A0A1M6YJF3</accession>
<evidence type="ECO:0000313" key="2">
    <source>
        <dbReference type="Proteomes" id="UP000184028"/>
    </source>
</evidence>
<dbReference type="AlphaFoldDB" id="A0A1M6YJF3"/>
<proteinExistence type="predicted"/>
<dbReference type="InterPro" id="IPR025667">
    <property type="entry name" value="SprB_repeat"/>
</dbReference>
<name>A0A1M6YJF3_9FLAO</name>
<organism evidence="1 2">
    <name type="scientific">Flavobacterium chilense</name>
    <dbReference type="NCBI Taxonomy" id="946677"/>
    <lineage>
        <taxon>Bacteria</taxon>
        <taxon>Pseudomonadati</taxon>
        <taxon>Bacteroidota</taxon>
        <taxon>Flavobacteriia</taxon>
        <taxon>Flavobacteriales</taxon>
        <taxon>Flavobacteriaceae</taxon>
        <taxon>Flavobacterium</taxon>
    </lineage>
</organism>
<dbReference type="EMBL" id="FRBT01000001">
    <property type="protein sequence ID" value="SHL18368.1"/>
    <property type="molecule type" value="Genomic_DNA"/>
</dbReference>